<accession>A0ABP1CEK4</accession>
<evidence type="ECO:0000313" key="2">
    <source>
        <dbReference type="EMBL" id="CAL1693926.1"/>
    </source>
</evidence>
<evidence type="ECO:0000313" key="3">
    <source>
        <dbReference type="Proteomes" id="UP001497453"/>
    </source>
</evidence>
<dbReference type="Gene3D" id="1.10.510.10">
    <property type="entry name" value="Transferase(Phosphotransferase) domain 1"/>
    <property type="match status" value="1"/>
</dbReference>
<dbReference type="SUPFAM" id="SSF56112">
    <property type="entry name" value="Protein kinase-like (PK-like)"/>
    <property type="match status" value="1"/>
</dbReference>
<dbReference type="InterPro" id="IPR001245">
    <property type="entry name" value="Ser-Thr/Tyr_kinase_cat_dom"/>
</dbReference>
<dbReference type="Proteomes" id="UP001497453">
    <property type="component" value="Chromosome 1"/>
</dbReference>
<dbReference type="InterPro" id="IPR008266">
    <property type="entry name" value="Tyr_kinase_AS"/>
</dbReference>
<feature type="domain" description="Protein kinase" evidence="1">
    <location>
        <begin position="139"/>
        <end position="408"/>
    </location>
</feature>
<dbReference type="EMBL" id="OZ037944">
    <property type="protein sequence ID" value="CAL1693926.1"/>
    <property type="molecule type" value="Genomic_DNA"/>
</dbReference>
<dbReference type="Pfam" id="PF07714">
    <property type="entry name" value="PK_Tyr_Ser-Thr"/>
    <property type="match status" value="1"/>
</dbReference>
<organism evidence="2 3">
    <name type="scientific">Somion occarium</name>
    <dbReference type="NCBI Taxonomy" id="3059160"/>
    <lineage>
        <taxon>Eukaryota</taxon>
        <taxon>Fungi</taxon>
        <taxon>Dikarya</taxon>
        <taxon>Basidiomycota</taxon>
        <taxon>Agaricomycotina</taxon>
        <taxon>Agaricomycetes</taxon>
        <taxon>Polyporales</taxon>
        <taxon>Cerrenaceae</taxon>
        <taxon>Somion</taxon>
    </lineage>
</organism>
<dbReference type="InterPro" id="IPR011009">
    <property type="entry name" value="Kinase-like_dom_sf"/>
</dbReference>
<evidence type="ECO:0000259" key="1">
    <source>
        <dbReference type="PROSITE" id="PS50011"/>
    </source>
</evidence>
<dbReference type="InterPro" id="IPR000719">
    <property type="entry name" value="Prot_kinase_dom"/>
</dbReference>
<gene>
    <name evidence="2" type="ORF">GFSPODELE1_LOCUS66</name>
</gene>
<dbReference type="PROSITE" id="PS00109">
    <property type="entry name" value="PROTEIN_KINASE_TYR"/>
    <property type="match status" value="1"/>
</dbReference>
<proteinExistence type="predicted"/>
<dbReference type="PROSITE" id="PS50011">
    <property type="entry name" value="PROTEIN_KINASE_DOM"/>
    <property type="match status" value="1"/>
</dbReference>
<name>A0ABP1CEK4_9APHY</name>
<dbReference type="PANTHER" id="PTHR44329">
    <property type="entry name" value="SERINE/THREONINE-PROTEIN KINASE TNNI3K-RELATED"/>
    <property type="match status" value="1"/>
</dbReference>
<keyword evidence="3" id="KW-1185">Reference proteome</keyword>
<sequence length="440" mass="49720">MGCVVRTTTQRRSPITAPLELVGKARYFVIERFRKRKKSPNLTKFQVSSAIPVSGEHVDELSAGLSSEGHCQELVALRGLSAQRALELMQELLDDGPVWRSFSVGSSLENRRRIYDSMLYLSRCSQQMPSSIFVTVQRIPADMPKCGGLNSDIYLGVYSGKTVAVRRIRSHQWQTDSAGWEATKARLFYECLKWRQLRHPNVLPLFGIDTSFPNTPALIQPWLENGNIRQYMSRLERKPEVSVLIQWLIDIARGMAYLHELNIPHGDLRGSNVLISDDKVAQVADVVLFPFREEWTIGIKPQDGTKRWMAPEFSDSMPPSYSADIYAFGSVSVEVFTGEVPFPESMDLYAGMKIQYGQIPAKPNAMPDGLWLLTIACWHLDPSDFPRADVVALAGASMKSREKFHGIVISTNLYSDNNNRIYVLQGITERKYCHKTSPEK</sequence>
<protein>
    <recommendedName>
        <fullName evidence="1">Protein kinase domain-containing protein</fullName>
    </recommendedName>
</protein>
<dbReference type="InterPro" id="IPR051681">
    <property type="entry name" value="Ser/Thr_Kinases-Pseudokinases"/>
</dbReference>
<reference evidence="3" key="1">
    <citation type="submission" date="2024-04" db="EMBL/GenBank/DDBJ databases">
        <authorList>
            <person name="Shaw F."/>
            <person name="Minotto A."/>
        </authorList>
    </citation>
    <scope>NUCLEOTIDE SEQUENCE [LARGE SCALE GENOMIC DNA]</scope>
</reference>